<feature type="active site" description="Proton acceptor" evidence="2">
    <location>
        <position position="183"/>
    </location>
</feature>
<dbReference type="GO" id="GO:0016042">
    <property type="term" value="P:lipid catabolic process"/>
    <property type="evidence" value="ECO:0007669"/>
    <property type="project" value="UniProtKB-UniRule"/>
</dbReference>
<accession>A0A3E0K2A9</accession>
<dbReference type="GO" id="GO:0016787">
    <property type="term" value="F:hydrolase activity"/>
    <property type="evidence" value="ECO:0007669"/>
    <property type="project" value="UniProtKB-UniRule"/>
</dbReference>
<dbReference type="InterPro" id="IPR016035">
    <property type="entry name" value="Acyl_Trfase/lysoPLipase"/>
</dbReference>
<organism evidence="4 5">
    <name type="scientific">Caldibacillus debilis</name>
    <dbReference type="NCBI Taxonomy" id="301148"/>
    <lineage>
        <taxon>Bacteria</taxon>
        <taxon>Bacillati</taxon>
        <taxon>Bacillota</taxon>
        <taxon>Bacilli</taxon>
        <taxon>Bacillales</taxon>
        <taxon>Bacillaceae</taxon>
        <taxon>Caldibacillus</taxon>
    </lineage>
</organism>
<comment type="caution">
    <text evidence="4">The sequence shown here is derived from an EMBL/GenBank/DDBJ whole genome shotgun (WGS) entry which is preliminary data.</text>
</comment>
<feature type="short sequence motif" description="DGA/G" evidence="2">
    <location>
        <begin position="183"/>
        <end position="185"/>
    </location>
</feature>
<dbReference type="EMBL" id="QEWE01000022">
    <property type="protein sequence ID" value="REJ27191.1"/>
    <property type="molecule type" value="Genomic_DNA"/>
</dbReference>
<feature type="short sequence motif" description="GXGXXG" evidence="2">
    <location>
        <begin position="9"/>
        <end position="14"/>
    </location>
</feature>
<feature type="short sequence motif" description="GXSXG" evidence="2">
    <location>
        <begin position="36"/>
        <end position="40"/>
    </location>
</feature>
<dbReference type="RefSeq" id="WP_020154730.1">
    <property type="nucleotide sequence ID" value="NZ_LZRR01000168.1"/>
</dbReference>
<dbReference type="PANTHER" id="PTHR46394:SF1">
    <property type="entry name" value="PNPLA DOMAIN-CONTAINING PROTEIN"/>
    <property type="match status" value="1"/>
</dbReference>
<reference evidence="4 5" key="1">
    <citation type="submission" date="2018-03" db="EMBL/GenBank/DDBJ databases">
        <authorList>
            <person name="Keele B.F."/>
        </authorList>
    </citation>
    <scope>NUCLEOTIDE SEQUENCE [LARGE SCALE GENOMIC DNA]</scope>
    <source>
        <strain evidence="4">ZCTH4_d</strain>
    </source>
</reference>
<dbReference type="PROSITE" id="PS51635">
    <property type="entry name" value="PNPLA"/>
    <property type="match status" value="1"/>
</dbReference>
<dbReference type="Pfam" id="PF01734">
    <property type="entry name" value="Patatin"/>
    <property type="match status" value="1"/>
</dbReference>
<name>A0A3E0K2A9_9BACI</name>
<feature type="active site" description="Nucleophile" evidence="2">
    <location>
        <position position="38"/>
    </location>
</feature>
<dbReference type="InterPro" id="IPR052580">
    <property type="entry name" value="Lipid_Hydrolase"/>
</dbReference>
<keyword evidence="1 2" id="KW-0443">Lipid metabolism</keyword>
<dbReference type="SUPFAM" id="SSF52151">
    <property type="entry name" value="FabD/lysophospholipase-like"/>
    <property type="match status" value="1"/>
</dbReference>
<feature type="domain" description="PNPLA" evidence="3">
    <location>
        <begin position="5"/>
        <end position="196"/>
    </location>
</feature>
<sequence>MLVHGVFSGGGVKGIAFIGAYQVLEEKGIRFDQVAGTSAGALFASLIAAGYTSEELFQMFSDLDFRDFLDETDALAAIPIIRWVPLYWRLGLYKGKALEKWIAGRLWKKGIHTFSDLPPNALRLIASDLTNGTMMVLPDDLPRYGLSWKTFPVAKAVRISCSLPYFFEPVRLKTEKGKVVLVDGGVLSNFPVWLFEEGRMQRKRPIIGIKLSQEKEVIPPKRIKNALHLFEALFTTMMDAHDARYISKKHTANLIFIPTDGINATDFSLSEEKKNTLLQIGRERTKEFLKTWRRVF</sequence>
<evidence type="ECO:0000313" key="5">
    <source>
        <dbReference type="Proteomes" id="UP000257014"/>
    </source>
</evidence>
<evidence type="ECO:0000256" key="1">
    <source>
        <dbReference type="ARBA" id="ARBA00023098"/>
    </source>
</evidence>
<gene>
    <name evidence="4" type="ORF">C6P37_12030</name>
</gene>
<dbReference type="AlphaFoldDB" id="A0A3E0K2A9"/>
<keyword evidence="2" id="KW-0442">Lipid degradation</keyword>
<keyword evidence="2" id="KW-0378">Hydrolase</keyword>
<evidence type="ECO:0000313" key="4">
    <source>
        <dbReference type="EMBL" id="REJ27191.1"/>
    </source>
</evidence>
<dbReference type="PANTHER" id="PTHR46394">
    <property type="entry name" value="ANNEXIN"/>
    <property type="match status" value="1"/>
</dbReference>
<dbReference type="InterPro" id="IPR002641">
    <property type="entry name" value="PNPLA_dom"/>
</dbReference>
<proteinExistence type="predicted"/>
<evidence type="ECO:0000259" key="3">
    <source>
        <dbReference type="PROSITE" id="PS51635"/>
    </source>
</evidence>
<dbReference type="CDD" id="cd07207">
    <property type="entry name" value="Pat_ExoU_VipD_like"/>
    <property type="match status" value="1"/>
</dbReference>
<dbReference type="Proteomes" id="UP000257014">
    <property type="component" value="Unassembled WGS sequence"/>
</dbReference>
<protein>
    <recommendedName>
        <fullName evidence="3">PNPLA domain-containing protein</fullName>
    </recommendedName>
</protein>
<evidence type="ECO:0000256" key="2">
    <source>
        <dbReference type="PROSITE-ProRule" id="PRU01161"/>
    </source>
</evidence>
<dbReference type="Gene3D" id="3.40.1090.10">
    <property type="entry name" value="Cytosolic phospholipase A2 catalytic domain"/>
    <property type="match status" value="2"/>
</dbReference>